<keyword evidence="3" id="KW-1185">Reference proteome</keyword>
<keyword evidence="2" id="KW-0808">Transferase</keyword>
<dbReference type="PROSITE" id="PS51296">
    <property type="entry name" value="RIESKE"/>
    <property type="match status" value="1"/>
</dbReference>
<evidence type="ECO:0000259" key="1">
    <source>
        <dbReference type="PROSITE" id="PS51296"/>
    </source>
</evidence>
<proteinExistence type="predicted"/>
<dbReference type="GO" id="GO:0051537">
    <property type="term" value="F:2 iron, 2 sulfur cluster binding"/>
    <property type="evidence" value="ECO:0007669"/>
    <property type="project" value="InterPro"/>
</dbReference>
<name>A0A1C3MXT3_9ACTN</name>
<dbReference type="InterPro" id="IPR002934">
    <property type="entry name" value="Polymerase_NTP_transf_dom"/>
</dbReference>
<dbReference type="Pfam" id="PF01909">
    <property type="entry name" value="NTP_transf_2"/>
    <property type="match status" value="1"/>
</dbReference>
<feature type="domain" description="Rieske" evidence="1">
    <location>
        <begin position="86"/>
        <end position="127"/>
    </location>
</feature>
<dbReference type="EMBL" id="LT598496">
    <property type="protein sequence ID" value="SBV25121.1"/>
    <property type="molecule type" value="Genomic_DNA"/>
</dbReference>
<dbReference type="InterPro" id="IPR017941">
    <property type="entry name" value="Rieske_2Fe-2S"/>
</dbReference>
<dbReference type="PATRIC" id="fig|307121.4.peg.606"/>
<reference evidence="3" key="1">
    <citation type="submission" date="2016-06" db="EMBL/GenBank/DDBJ databases">
        <authorList>
            <person name="Varghese N."/>
        </authorList>
    </citation>
    <scope>NUCLEOTIDE SEQUENCE [LARGE SCALE GENOMIC DNA]</scope>
    <source>
        <strain evidence="3">DSM 45344</strain>
    </source>
</reference>
<dbReference type="Proteomes" id="UP000199393">
    <property type="component" value="Chromosome I"/>
</dbReference>
<organism evidence="2 3">
    <name type="scientific">Micromonospora krabiensis</name>
    <dbReference type="NCBI Taxonomy" id="307121"/>
    <lineage>
        <taxon>Bacteria</taxon>
        <taxon>Bacillati</taxon>
        <taxon>Actinomycetota</taxon>
        <taxon>Actinomycetes</taxon>
        <taxon>Micromonosporales</taxon>
        <taxon>Micromonosporaceae</taxon>
        <taxon>Micromonospora</taxon>
    </lineage>
</organism>
<dbReference type="CDD" id="cd05403">
    <property type="entry name" value="NT_KNTase_like"/>
    <property type="match status" value="1"/>
</dbReference>
<dbReference type="SUPFAM" id="SSF81301">
    <property type="entry name" value="Nucleotidyltransferase"/>
    <property type="match status" value="1"/>
</dbReference>
<dbReference type="InterPro" id="IPR043519">
    <property type="entry name" value="NT_sf"/>
</dbReference>
<protein>
    <submittedName>
        <fullName evidence="2">Nucleotidyltransferase domain-containing protein</fullName>
    </submittedName>
</protein>
<gene>
    <name evidence="2" type="ORF">GA0070620_0591</name>
</gene>
<evidence type="ECO:0000313" key="2">
    <source>
        <dbReference type="EMBL" id="SBV25121.1"/>
    </source>
</evidence>
<dbReference type="AlphaFoldDB" id="A0A1C3MXT3"/>
<sequence>MLALVAAWAVERADVGGVVLVGSWARDAARPDSDVDIVVLTDNQGYARVSVWTELLDGRLVRSARWGPVREIRVRRTSGLDVEVGVAPVSWADTDPVDPGTRRVVSDGHRLLHDPAGRLAALSAACR</sequence>
<dbReference type="GO" id="GO:0016779">
    <property type="term" value="F:nucleotidyltransferase activity"/>
    <property type="evidence" value="ECO:0007669"/>
    <property type="project" value="InterPro"/>
</dbReference>
<accession>A0A1C3MXT3</accession>
<evidence type="ECO:0000313" key="3">
    <source>
        <dbReference type="Proteomes" id="UP000199393"/>
    </source>
</evidence>
<dbReference type="Gene3D" id="3.30.460.10">
    <property type="entry name" value="Beta Polymerase, domain 2"/>
    <property type="match status" value="1"/>
</dbReference>